<dbReference type="Pfam" id="PF18117">
    <property type="entry name" value="EDS1_EP"/>
    <property type="match status" value="1"/>
</dbReference>
<evidence type="ECO:0000256" key="6">
    <source>
        <dbReference type="ARBA" id="ARBA00023242"/>
    </source>
</evidence>
<feature type="coiled-coil region" evidence="7">
    <location>
        <begin position="406"/>
        <end position="462"/>
    </location>
</feature>
<evidence type="ECO:0000256" key="7">
    <source>
        <dbReference type="SAM" id="Coils"/>
    </source>
</evidence>
<dbReference type="CDD" id="cd00519">
    <property type="entry name" value="Lipase_3"/>
    <property type="match status" value="1"/>
</dbReference>
<protein>
    <submittedName>
        <fullName evidence="10">Uncharacterized protein</fullName>
    </submittedName>
</protein>
<dbReference type="PANTHER" id="PTHR47090">
    <property type="entry name" value="PROTEIN EDS1-RELATED"/>
    <property type="match status" value="1"/>
</dbReference>
<evidence type="ECO:0000256" key="5">
    <source>
        <dbReference type="ARBA" id="ARBA00022821"/>
    </source>
</evidence>
<dbReference type="GO" id="GO:0005634">
    <property type="term" value="C:nucleus"/>
    <property type="evidence" value="ECO:0007669"/>
    <property type="project" value="UniProtKB-SubCell"/>
</dbReference>
<dbReference type="Gene3D" id="3.40.50.1820">
    <property type="entry name" value="alpha/beta hydrolase"/>
    <property type="match status" value="1"/>
</dbReference>
<evidence type="ECO:0000256" key="4">
    <source>
        <dbReference type="ARBA" id="ARBA00022801"/>
    </source>
</evidence>
<evidence type="ECO:0000256" key="1">
    <source>
        <dbReference type="ARBA" id="ARBA00004123"/>
    </source>
</evidence>
<keyword evidence="4" id="KW-0378">Hydrolase</keyword>
<dbReference type="InterPro" id="IPR002921">
    <property type="entry name" value="Fungal_lipase-type"/>
</dbReference>
<proteinExistence type="predicted"/>
<organism evidence="10 11">
    <name type="scientific">Tagetes erecta</name>
    <name type="common">African marigold</name>
    <dbReference type="NCBI Taxonomy" id="13708"/>
    <lineage>
        <taxon>Eukaryota</taxon>
        <taxon>Viridiplantae</taxon>
        <taxon>Streptophyta</taxon>
        <taxon>Embryophyta</taxon>
        <taxon>Tracheophyta</taxon>
        <taxon>Spermatophyta</taxon>
        <taxon>Magnoliopsida</taxon>
        <taxon>eudicotyledons</taxon>
        <taxon>Gunneridae</taxon>
        <taxon>Pentapetalae</taxon>
        <taxon>asterids</taxon>
        <taxon>campanulids</taxon>
        <taxon>Asterales</taxon>
        <taxon>Asteraceae</taxon>
        <taxon>Asteroideae</taxon>
        <taxon>Heliantheae alliance</taxon>
        <taxon>Tageteae</taxon>
        <taxon>Tagetes</taxon>
    </lineage>
</organism>
<evidence type="ECO:0000313" key="11">
    <source>
        <dbReference type="Proteomes" id="UP001229421"/>
    </source>
</evidence>
<keyword evidence="3" id="KW-0963">Cytoplasm</keyword>
<accession>A0AAD8NGL3</accession>
<keyword evidence="11" id="KW-1185">Reference proteome</keyword>
<evidence type="ECO:0000256" key="3">
    <source>
        <dbReference type="ARBA" id="ARBA00022490"/>
    </source>
</evidence>
<evidence type="ECO:0000256" key="2">
    <source>
        <dbReference type="ARBA" id="ARBA00004496"/>
    </source>
</evidence>
<dbReference type="AlphaFoldDB" id="A0AAD8NGL3"/>
<dbReference type="GO" id="GO:0005737">
    <property type="term" value="C:cytoplasm"/>
    <property type="evidence" value="ECO:0007669"/>
    <property type="project" value="UniProtKB-SubCell"/>
</dbReference>
<dbReference type="PANTHER" id="PTHR47090:SF4">
    <property type="entry name" value="FUNGAL LIPASE-LIKE DOMAIN, ALPHA_BETA HYDROLASE"/>
    <property type="match status" value="1"/>
</dbReference>
<evidence type="ECO:0000259" key="8">
    <source>
        <dbReference type="Pfam" id="PF01764"/>
    </source>
</evidence>
<dbReference type="GO" id="GO:0006952">
    <property type="term" value="P:defense response"/>
    <property type="evidence" value="ECO:0007669"/>
    <property type="project" value="UniProtKB-KW"/>
</dbReference>
<dbReference type="Pfam" id="PF01764">
    <property type="entry name" value="Lipase_3"/>
    <property type="match status" value="1"/>
</dbReference>
<keyword evidence="5" id="KW-0611">Plant defense</keyword>
<dbReference type="GO" id="GO:0016787">
    <property type="term" value="F:hydrolase activity"/>
    <property type="evidence" value="ECO:0007669"/>
    <property type="project" value="UniProtKB-KW"/>
</dbReference>
<dbReference type="EMBL" id="JAUHHV010000011">
    <property type="protein sequence ID" value="KAK1407268.1"/>
    <property type="molecule type" value="Genomic_DNA"/>
</dbReference>
<evidence type="ECO:0000259" key="9">
    <source>
        <dbReference type="Pfam" id="PF18117"/>
    </source>
</evidence>
<dbReference type="InterPro" id="IPR044214">
    <property type="entry name" value="EDS1-like"/>
</dbReference>
<gene>
    <name evidence="10" type="ORF">QVD17_38882</name>
</gene>
<feature type="domain" description="Fungal lipase-type" evidence="8">
    <location>
        <begin position="82"/>
        <end position="192"/>
    </location>
</feature>
<dbReference type="InterPro" id="IPR029058">
    <property type="entry name" value="AB_hydrolase_fold"/>
</dbReference>
<dbReference type="GO" id="GO:0006629">
    <property type="term" value="P:lipid metabolic process"/>
    <property type="evidence" value="ECO:0007669"/>
    <property type="project" value="InterPro"/>
</dbReference>
<dbReference type="Proteomes" id="UP001229421">
    <property type="component" value="Unassembled WGS sequence"/>
</dbReference>
<keyword evidence="6" id="KW-0539">Nucleus</keyword>
<feature type="coiled-coil region" evidence="7">
    <location>
        <begin position="578"/>
        <end position="619"/>
    </location>
</feature>
<sequence>MSFLTNQLINEAWILSKIAHNNKHYVTNSKRHGVASSSSSVSTFAFTGSMEVDDLYLDDQFGETDVSYDLFPALRRVGESQPAKVNGSFLKIFQDLLTNSGFKLEVEKAIKEGKKILLTGHSFGAAIASLATLWMLDEYTRIRKTKLSIACVTFGSPLIGDGTLTHSVRREKWAGHFTHFVMEHDIVPRMMLAPKTSVGGQLSDILKFFHQKVNTITNQKSHKFPKIFNKKTPDRPVEHDQLVEDKQAVEFFENVMINASAVVSHDAFDLMEPTNSLKERLTADYVKVSPYRPFGTYVFCTSSEDLGVGAPRQQLVVENPNAVLQLLFYFLQMSNENQDLAKFAIESLAENFSYEEELNNNGLKLEKQDNLKDVSKDLLTKGATGDAVPTRNKALFELPASAKWCLLAAEEDEKRKEKNMEQFKKSMRNDVSNVKEPANKSIENMIKEIQDYKEKHGDGENDYYEAFKCQNEYGDFKANVNRLEQAKTWDMIPEMLMRKDLPDEFEVLKEFVDLAAQFRRLYEPMDIGNYYRHDKGDDTGAKYMAVRPKRYKFTQRIYEHAIVTGFEPESESNFVAEVEELIKEVIKLKNKKNKTNRTIEDVKKDFESIKDKIKKWKSDEKIQRASKDVYWGESILSKLQKQIEEA</sequence>
<keyword evidence="7" id="KW-0175">Coiled coil</keyword>
<comment type="subcellular location">
    <subcellularLocation>
        <location evidence="2">Cytoplasm</location>
    </subcellularLocation>
    <subcellularLocation>
        <location evidence="1">Nucleus</location>
    </subcellularLocation>
</comment>
<evidence type="ECO:0000313" key="10">
    <source>
        <dbReference type="EMBL" id="KAK1407268.1"/>
    </source>
</evidence>
<dbReference type="SUPFAM" id="SSF53474">
    <property type="entry name" value="alpha/beta-Hydrolases"/>
    <property type="match status" value="1"/>
</dbReference>
<dbReference type="InterPro" id="IPR041266">
    <property type="entry name" value="EDS1_EP"/>
</dbReference>
<feature type="domain" description="EDS1 EP" evidence="9">
    <location>
        <begin position="448"/>
        <end position="641"/>
    </location>
</feature>
<reference evidence="10" key="1">
    <citation type="journal article" date="2023" name="bioRxiv">
        <title>Improved chromosome-level genome assembly for marigold (Tagetes erecta).</title>
        <authorList>
            <person name="Jiang F."/>
            <person name="Yuan L."/>
            <person name="Wang S."/>
            <person name="Wang H."/>
            <person name="Xu D."/>
            <person name="Wang A."/>
            <person name="Fan W."/>
        </authorList>
    </citation>
    <scope>NUCLEOTIDE SEQUENCE</scope>
    <source>
        <strain evidence="10">WSJ</strain>
        <tissue evidence="10">Leaf</tissue>
    </source>
</reference>
<name>A0AAD8NGL3_TARER</name>
<comment type="caution">
    <text evidence="10">The sequence shown here is derived from an EMBL/GenBank/DDBJ whole genome shotgun (WGS) entry which is preliminary data.</text>
</comment>